<dbReference type="InterPro" id="IPR007167">
    <property type="entry name" value="Fe-transptr_FeoA-like"/>
</dbReference>
<sequence length="262" mass="28130">MATRRGNVLSIESTSVQDYVKVLYTSTEWHGGAITASHLATRLSVANSSVTGMVAKLVELGLADHRKYGPISLTPAGLRLALAMVRRHRLIETFLVRELGYGWDEVHDEAELLEHSVSAAFIERLAAKLDHPSRDPHGDPIPTREGTVHYPAALRLDSLDEGHTGTLARVSDDDPGVLRFLDRHGIALDDELLLGRRGAGSALELHVGAATTPLPIDGMLAAALWIESSTPHPGCTVEDGRAERGSISPTRVADASAPRLSP</sequence>
<protein>
    <recommendedName>
        <fullName evidence="11">Manganese transport regulator</fullName>
    </recommendedName>
</protein>
<evidence type="ECO:0000256" key="7">
    <source>
        <dbReference type="ARBA" id="ARBA00023125"/>
    </source>
</evidence>
<dbReference type="InterPro" id="IPR036390">
    <property type="entry name" value="WH_DNA-bd_sf"/>
</dbReference>
<evidence type="ECO:0000256" key="6">
    <source>
        <dbReference type="ARBA" id="ARBA00023015"/>
    </source>
</evidence>
<proteinExistence type="inferred from homology"/>
<reference evidence="14 15" key="1">
    <citation type="submission" date="2019-04" db="EMBL/GenBank/DDBJ databases">
        <authorList>
            <person name="Liu Q."/>
            <person name="Xin Y.-H."/>
        </authorList>
    </citation>
    <scope>NUCLEOTIDE SEQUENCE [LARGE SCALE GENOMIC DNA]</scope>
    <source>
        <strain evidence="14 15">AM23</strain>
    </source>
</reference>
<dbReference type="SMART" id="SM00899">
    <property type="entry name" value="FeoA"/>
    <property type="match status" value="1"/>
</dbReference>
<dbReference type="AlphaFoldDB" id="A0A4S5E4A9"/>
<comment type="subunit">
    <text evidence="3">Homodimer.</text>
</comment>
<dbReference type="InterPro" id="IPR050536">
    <property type="entry name" value="DtxR_MntR_Metal-Reg"/>
</dbReference>
<dbReference type="Pfam" id="PF04023">
    <property type="entry name" value="FeoA"/>
    <property type="match status" value="1"/>
</dbReference>
<evidence type="ECO:0000313" key="15">
    <source>
        <dbReference type="Proteomes" id="UP000305233"/>
    </source>
</evidence>
<evidence type="ECO:0000256" key="9">
    <source>
        <dbReference type="ARBA" id="ARBA00023163"/>
    </source>
</evidence>
<keyword evidence="9" id="KW-0804">Transcription</keyword>
<comment type="similarity">
    <text evidence="2">Belongs to the DtxR/MntR family.</text>
</comment>
<dbReference type="PROSITE" id="PS50944">
    <property type="entry name" value="HTH_DTXR"/>
    <property type="match status" value="1"/>
</dbReference>
<keyword evidence="6" id="KW-0805">Transcription regulation</keyword>
<keyword evidence="4" id="KW-0963">Cytoplasm</keyword>
<dbReference type="Pfam" id="PF01325">
    <property type="entry name" value="Fe_dep_repress"/>
    <property type="match status" value="1"/>
</dbReference>
<dbReference type="GO" id="GO:0003677">
    <property type="term" value="F:DNA binding"/>
    <property type="evidence" value="ECO:0007669"/>
    <property type="project" value="UniProtKB-KW"/>
</dbReference>
<keyword evidence="10" id="KW-0464">Manganese</keyword>
<evidence type="ECO:0000256" key="2">
    <source>
        <dbReference type="ARBA" id="ARBA00007871"/>
    </source>
</evidence>
<dbReference type="PANTHER" id="PTHR33238:SF11">
    <property type="entry name" value="TRANSCRIPTIONAL REGULATOR MNTR"/>
    <property type="match status" value="1"/>
</dbReference>
<gene>
    <name evidence="14" type="ORF">E8P82_09040</name>
</gene>
<dbReference type="PANTHER" id="PTHR33238">
    <property type="entry name" value="IRON (METAL) DEPENDENT REPRESSOR, DTXR FAMILY"/>
    <property type="match status" value="1"/>
</dbReference>
<dbReference type="Gene3D" id="1.10.10.10">
    <property type="entry name" value="Winged helix-like DNA-binding domain superfamily/Winged helix DNA-binding domain"/>
    <property type="match status" value="1"/>
</dbReference>
<dbReference type="Proteomes" id="UP000305233">
    <property type="component" value="Unassembled WGS sequence"/>
</dbReference>
<name>A0A4S5E4A9_9MICC</name>
<dbReference type="InterPro" id="IPR036388">
    <property type="entry name" value="WH-like_DNA-bd_sf"/>
</dbReference>
<dbReference type="Gene3D" id="1.10.60.10">
    <property type="entry name" value="Iron dependent repressor, metal binding and dimerisation domain"/>
    <property type="match status" value="1"/>
</dbReference>
<dbReference type="FunFam" id="1.10.60.10:FF:000004">
    <property type="entry name" value="DtxR family transcriptional regulator"/>
    <property type="match status" value="1"/>
</dbReference>
<dbReference type="GO" id="GO:0046914">
    <property type="term" value="F:transition metal ion binding"/>
    <property type="evidence" value="ECO:0007669"/>
    <property type="project" value="InterPro"/>
</dbReference>
<accession>A0A4S5E4A9</accession>
<evidence type="ECO:0000256" key="11">
    <source>
        <dbReference type="ARBA" id="ARBA00032593"/>
    </source>
</evidence>
<evidence type="ECO:0000256" key="8">
    <source>
        <dbReference type="ARBA" id="ARBA00023159"/>
    </source>
</evidence>
<evidence type="ECO:0000256" key="1">
    <source>
        <dbReference type="ARBA" id="ARBA00004496"/>
    </source>
</evidence>
<dbReference type="SUPFAM" id="SSF46785">
    <property type="entry name" value="Winged helix' DNA-binding domain"/>
    <property type="match status" value="1"/>
</dbReference>
<dbReference type="InterPro" id="IPR022687">
    <property type="entry name" value="HTH_DTXR"/>
</dbReference>
<evidence type="ECO:0000313" key="14">
    <source>
        <dbReference type="EMBL" id="THJ66296.1"/>
    </source>
</evidence>
<dbReference type="GO" id="GO:0046983">
    <property type="term" value="F:protein dimerization activity"/>
    <property type="evidence" value="ECO:0007669"/>
    <property type="project" value="InterPro"/>
</dbReference>
<dbReference type="GO" id="GO:0045892">
    <property type="term" value="P:negative regulation of DNA-templated transcription"/>
    <property type="evidence" value="ECO:0007669"/>
    <property type="project" value="TreeGrafter"/>
</dbReference>
<dbReference type="InterPro" id="IPR036421">
    <property type="entry name" value="Fe_dep_repressor_sf"/>
</dbReference>
<keyword evidence="7" id="KW-0238">DNA-binding</keyword>
<evidence type="ECO:0000256" key="5">
    <source>
        <dbReference type="ARBA" id="ARBA00022491"/>
    </source>
</evidence>
<evidence type="ECO:0000256" key="4">
    <source>
        <dbReference type="ARBA" id="ARBA00022490"/>
    </source>
</evidence>
<comment type="caution">
    <text evidence="14">The sequence shown here is derived from an EMBL/GenBank/DDBJ whole genome shotgun (WGS) entry which is preliminary data.</text>
</comment>
<dbReference type="InterPro" id="IPR001367">
    <property type="entry name" value="Fe_dep_repressor"/>
</dbReference>
<dbReference type="OrthoDB" id="9791355at2"/>
<keyword evidence="15" id="KW-1185">Reference proteome</keyword>
<evidence type="ECO:0000256" key="3">
    <source>
        <dbReference type="ARBA" id="ARBA00011738"/>
    </source>
</evidence>
<dbReference type="EMBL" id="SSWH01000007">
    <property type="protein sequence ID" value="THJ66296.1"/>
    <property type="molecule type" value="Genomic_DNA"/>
</dbReference>
<dbReference type="GO" id="GO:0003700">
    <property type="term" value="F:DNA-binding transcription factor activity"/>
    <property type="evidence" value="ECO:0007669"/>
    <property type="project" value="InterPro"/>
</dbReference>
<evidence type="ECO:0000256" key="10">
    <source>
        <dbReference type="ARBA" id="ARBA00023211"/>
    </source>
</evidence>
<dbReference type="GO" id="GO:0005737">
    <property type="term" value="C:cytoplasm"/>
    <property type="evidence" value="ECO:0007669"/>
    <property type="project" value="UniProtKB-SubCell"/>
</dbReference>
<feature type="domain" description="HTH dtxR-type" evidence="13">
    <location>
        <begin position="1"/>
        <end position="74"/>
    </location>
</feature>
<evidence type="ECO:0000259" key="13">
    <source>
        <dbReference type="PROSITE" id="PS50944"/>
    </source>
</evidence>
<keyword evidence="5" id="KW-0678">Repressor</keyword>
<dbReference type="Pfam" id="PF02742">
    <property type="entry name" value="Fe_dep_repr_C"/>
    <property type="match status" value="1"/>
</dbReference>
<evidence type="ECO:0000256" key="12">
    <source>
        <dbReference type="SAM" id="MobiDB-lite"/>
    </source>
</evidence>
<feature type="region of interest" description="Disordered" evidence="12">
    <location>
        <begin position="232"/>
        <end position="262"/>
    </location>
</feature>
<keyword evidence="8" id="KW-0010">Activator</keyword>
<comment type="subcellular location">
    <subcellularLocation>
        <location evidence="1">Cytoplasm</location>
    </subcellularLocation>
</comment>
<dbReference type="SMART" id="SM00529">
    <property type="entry name" value="HTH_DTXR"/>
    <property type="match status" value="1"/>
</dbReference>
<organism evidence="14 15">
    <name type="scientific">Arthrobacter echini</name>
    <dbReference type="NCBI Taxonomy" id="1529066"/>
    <lineage>
        <taxon>Bacteria</taxon>
        <taxon>Bacillati</taxon>
        <taxon>Actinomycetota</taxon>
        <taxon>Actinomycetes</taxon>
        <taxon>Micrococcales</taxon>
        <taxon>Micrococcaceae</taxon>
        <taxon>Arthrobacter</taxon>
    </lineage>
</organism>
<dbReference type="InterPro" id="IPR022689">
    <property type="entry name" value="Iron_dep_repressor"/>
</dbReference>
<dbReference type="SUPFAM" id="SSF47979">
    <property type="entry name" value="Iron-dependent repressor protein, dimerization domain"/>
    <property type="match status" value="1"/>
</dbReference>